<dbReference type="Proteomes" id="UP001153636">
    <property type="component" value="Chromosome 10"/>
</dbReference>
<feature type="binding site" evidence="12">
    <location>
        <position position="248"/>
    </location>
    <ligand>
        <name>a purine D-ribonucleoside</name>
        <dbReference type="ChEBI" id="CHEBI:142355"/>
    </ligand>
</feature>
<dbReference type="NCBIfam" id="TIGR01697">
    <property type="entry name" value="PNPH-PUNA-XAPA"/>
    <property type="match status" value="1"/>
</dbReference>
<dbReference type="InterPro" id="IPR011270">
    <property type="entry name" value="Pur_Nuc_Pase_Ino/Guo-sp"/>
</dbReference>
<evidence type="ECO:0000256" key="2">
    <source>
        <dbReference type="ARBA" id="ARBA00006751"/>
    </source>
</evidence>
<dbReference type="InterPro" id="IPR035994">
    <property type="entry name" value="Nucleoside_phosphorylase_sf"/>
</dbReference>
<dbReference type="AlphaFoldDB" id="A0A9P0CHC4"/>
<evidence type="ECO:0000313" key="15">
    <source>
        <dbReference type="Proteomes" id="UP001153636"/>
    </source>
</evidence>
<feature type="binding site" evidence="12">
    <location>
        <position position="121"/>
    </location>
    <ligand>
        <name>phosphate</name>
        <dbReference type="ChEBI" id="CHEBI:43474"/>
    </ligand>
</feature>
<evidence type="ECO:0000256" key="4">
    <source>
        <dbReference type="ARBA" id="ARBA00013834"/>
    </source>
</evidence>
<comment type="catalytic activity">
    <reaction evidence="8">
        <text>2'-deoxyguanosine + phosphate = 2-deoxy-alpha-D-ribose 1-phosphate + guanine</text>
        <dbReference type="Rhea" id="RHEA:27738"/>
        <dbReference type="ChEBI" id="CHEBI:16235"/>
        <dbReference type="ChEBI" id="CHEBI:17172"/>
        <dbReference type="ChEBI" id="CHEBI:43474"/>
        <dbReference type="ChEBI" id="CHEBI:57259"/>
        <dbReference type="EC" id="2.4.2.1"/>
    </reaction>
</comment>
<reference evidence="14" key="1">
    <citation type="submission" date="2022-01" db="EMBL/GenBank/DDBJ databases">
        <authorList>
            <person name="King R."/>
        </authorList>
    </citation>
    <scope>NUCLEOTIDE SEQUENCE</scope>
</reference>
<feature type="binding site" evidence="12">
    <location>
        <position position="225"/>
    </location>
    <ligand>
        <name>phosphate</name>
        <dbReference type="ChEBI" id="CHEBI:43474"/>
    </ligand>
</feature>
<dbReference type="SUPFAM" id="SSF53167">
    <property type="entry name" value="Purine and uridine phosphorylases"/>
    <property type="match status" value="1"/>
</dbReference>
<dbReference type="GO" id="GO:0004731">
    <property type="term" value="F:purine-nucleoside phosphorylase activity"/>
    <property type="evidence" value="ECO:0007669"/>
    <property type="project" value="UniProtKB-EC"/>
</dbReference>
<feature type="domain" description="Nucleoside phosphorylase" evidence="13">
    <location>
        <begin position="31"/>
        <end position="283"/>
    </location>
</feature>
<evidence type="ECO:0000256" key="12">
    <source>
        <dbReference type="PIRSR" id="PIRSR000477-2"/>
    </source>
</evidence>
<name>A0A9P0CHC4_9CUCU</name>
<evidence type="ECO:0000256" key="10">
    <source>
        <dbReference type="ARBA" id="ARBA00023970"/>
    </source>
</evidence>
<comment type="pathway">
    <text evidence="1 11">Purine metabolism; purine nucleoside salvage.</text>
</comment>
<evidence type="ECO:0000256" key="11">
    <source>
        <dbReference type="PIRNR" id="PIRNR000477"/>
    </source>
</evidence>
<evidence type="ECO:0000256" key="8">
    <source>
        <dbReference type="ARBA" id="ARBA00023929"/>
    </source>
</evidence>
<comment type="catalytic activity">
    <reaction evidence="7">
        <text>inosine + phosphate = alpha-D-ribose 1-phosphate + hypoxanthine</text>
        <dbReference type="Rhea" id="RHEA:27646"/>
        <dbReference type="ChEBI" id="CHEBI:17368"/>
        <dbReference type="ChEBI" id="CHEBI:17596"/>
        <dbReference type="ChEBI" id="CHEBI:43474"/>
        <dbReference type="ChEBI" id="CHEBI:57720"/>
        <dbReference type="EC" id="2.4.2.1"/>
    </reaction>
</comment>
<keyword evidence="5 11" id="KW-0328">Glycosyltransferase</keyword>
<evidence type="ECO:0000256" key="9">
    <source>
        <dbReference type="ARBA" id="ARBA00023950"/>
    </source>
</evidence>
<feature type="binding site" evidence="12">
    <location>
        <position position="69"/>
    </location>
    <ligand>
        <name>phosphate</name>
        <dbReference type="ChEBI" id="CHEBI:43474"/>
    </ligand>
</feature>
<dbReference type="PIRSF" id="PIRSF000477">
    <property type="entry name" value="PurNPase"/>
    <property type="match status" value="1"/>
</dbReference>
<dbReference type="NCBIfam" id="TIGR01700">
    <property type="entry name" value="PNPH"/>
    <property type="match status" value="1"/>
</dbReference>
<dbReference type="GO" id="GO:0009116">
    <property type="term" value="P:nucleoside metabolic process"/>
    <property type="evidence" value="ECO:0007669"/>
    <property type="project" value="InterPro"/>
</dbReference>
<dbReference type="InterPro" id="IPR011268">
    <property type="entry name" value="Purine_phosphorylase"/>
</dbReference>
<dbReference type="FunFam" id="3.40.50.1580:FF:000004">
    <property type="entry name" value="Purine nucleoside phosphorylase"/>
    <property type="match status" value="1"/>
</dbReference>
<keyword evidence="6 11" id="KW-0808">Transferase</keyword>
<dbReference type="GO" id="GO:0005737">
    <property type="term" value="C:cytoplasm"/>
    <property type="evidence" value="ECO:0007669"/>
    <property type="project" value="TreeGrafter"/>
</dbReference>
<evidence type="ECO:0000256" key="5">
    <source>
        <dbReference type="ARBA" id="ARBA00022676"/>
    </source>
</evidence>
<evidence type="ECO:0000256" key="6">
    <source>
        <dbReference type="ARBA" id="ARBA00022679"/>
    </source>
</evidence>
<evidence type="ECO:0000256" key="1">
    <source>
        <dbReference type="ARBA" id="ARBA00005058"/>
    </source>
</evidence>
<comment type="similarity">
    <text evidence="2 11">Belongs to the PNP/MTAP phosphorylase family.</text>
</comment>
<keyword evidence="15" id="KW-1185">Reference proteome</keyword>
<dbReference type="PANTHER" id="PTHR11904">
    <property type="entry name" value="METHYLTHIOADENOSINE/PURINE NUCLEOSIDE PHOSPHORYLASE"/>
    <property type="match status" value="1"/>
</dbReference>
<feature type="binding site" evidence="12">
    <location>
        <begin position="89"/>
        <end position="91"/>
    </location>
    <ligand>
        <name>phosphate</name>
        <dbReference type="ChEBI" id="CHEBI:43474"/>
    </ligand>
</feature>
<organism evidence="14 15">
    <name type="scientific">Psylliodes chrysocephalus</name>
    <dbReference type="NCBI Taxonomy" id="3402493"/>
    <lineage>
        <taxon>Eukaryota</taxon>
        <taxon>Metazoa</taxon>
        <taxon>Ecdysozoa</taxon>
        <taxon>Arthropoda</taxon>
        <taxon>Hexapoda</taxon>
        <taxon>Insecta</taxon>
        <taxon>Pterygota</taxon>
        <taxon>Neoptera</taxon>
        <taxon>Endopterygota</taxon>
        <taxon>Coleoptera</taxon>
        <taxon>Polyphaga</taxon>
        <taxon>Cucujiformia</taxon>
        <taxon>Chrysomeloidea</taxon>
        <taxon>Chrysomelidae</taxon>
        <taxon>Galerucinae</taxon>
        <taxon>Alticini</taxon>
        <taxon>Psylliodes</taxon>
    </lineage>
</organism>
<dbReference type="CDD" id="cd09009">
    <property type="entry name" value="PNP-EcPNPII_like"/>
    <property type="match status" value="1"/>
</dbReference>
<comment type="function">
    <text evidence="11">The purine nucleoside phosphorylases catalyze the phosphorolytic breakdown of the N-glycosidic bond in the beta-(deoxy)ribonucleoside molecules, with the formation of the corresponding free purine bases and pentose-1-phosphate.</text>
</comment>
<dbReference type="PANTHER" id="PTHR11904:SF9">
    <property type="entry name" value="PURINE NUCLEOSIDE PHOSPHORYLASE-RELATED"/>
    <property type="match status" value="1"/>
</dbReference>
<evidence type="ECO:0000259" key="13">
    <source>
        <dbReference type="Pfam" id="PF01048"/>
    </source>
</evidence>
<feature type="binding site" evidence="12">
    <location>
        <position position="206"/>
    </location>
    <ligand>
        <name>a purine D-ribonucleoside</name>
        <dbReference type="ChEBI" id="CHEBI:142355"/>
    </ligand>
</feature>
<accession>A0A9P0CHC4</accession>
<comment type="catalytic activity">
    <reaction evidence="10">
        <text>guanosine + phosphate = alpha-D-ribose 1-phosphate + guanine</text>
        <dbReference type="Rhea" id="RHEA:13233"/>
        <dbReference type="ChEBI" id="CHEBI:16235"/>
        <dbReference type="ChEBI" id="CHEBI:16750"/>
        <dbReference type="ChEBI" id="CHEBI:43474"/>
        <dbReference type="ChEBI" id="CHEBI:57720"/>
        <dbReference type="EC" id="2.4.2.1"/>
    </reaction>
</comment>
<dbReference type="OrthoDB" id="10261782at2759"/>
<feature type="binding site" evidence="12">
    <location>
        <position position="38"/>
    </location>
    <ligand>
        <name>phosphate</name>
        <dbReference type="ChEBI" id="CHEBI:43474"/>
    </ligand>
</feature>
<dbReference type="InterPro" id="IPR000845">
    <property type="entry name" value="Nucleoside_phosphorylase_d"/>
</dbReference>
<dbReference type="EMBL" id="OV651822">
    <property type="protein sequence ID" value="CAH1100078.1"/>
    <property type="molecule type" value="Genomic_DNA"/>
</dbReference>
<protein>
    <recommendedName>
        <fullName evidence="4 11">Purine nucleoside phosphorylase</fullName>
        <ecNumber evidence="3 11">2.4.2.1</ecNumber>
    </recommendedName>
    <alternativeName>
        <fullName evidence="11">Inosine-guanosine phosphorylase</fullName>
    </alternativeName>
</protein>
<evidence type="ECO:0000256" key="7">
    <source>
        <dbReference type="ARBA" id="ARBA00023918"/>
    </source>
</evidence>
<dbReference type="Pfam" id="PF01048">
    <property type="entry name" value="PNP_UDP_1"/>
    <property type="match status" value="1"/>
</dbReference>
<evidence type="ECO:0000256" key="3">
    <source>
        <dbReference type="ARBA" id="ARBA00011886"/>
    </source>
</evidence>
<proteinExistence type="inferred from homology"/>
<dbReference type="NCBIfam" id="NF006054">
    <property type="entry name" value="PRK08202.1"/>
    <property type="match status" value="1"/>
</dbReference>
<sequence>MADSIEGRYSYYQLKETADYLKENINCMVPKVAIICGSGLGPLAEGIENPIEITYDRIPCFPKSTVIGHSGSLVFGCLSGVPVVVMKGRFHFYEGYPVWKVTMPCRIFKLLGCSFLIVTNAAGGVNQRFKVGDIMMIKDHVFLLGLSGNNPLRGPNEDMFGRRVPSMTNCYDMDLRKHARKVVKQLGLEKKFHEGVYASVGGPNYESVAEMRMLSTVGIDAVGMSTVPEVLVARHCDLAVFAFSLITNEGILDYNSTKKPGHLEVLKAAKAMEGPLQDFVKEMVKFMGCKKPCNCGCC</sequence>
<dbReference type="EC" id="2.4.2.1" evidence="3 11"/>
<dbReference type="Gene3D" id="3.40.50.1580">
    <property type="entry name" value="Nucleoside phosphorylase domain"/>
    <property type="match status" value="1"/>
</dbReference>
<evidence type="ECO:0000313" key="14">
    <source>
        <dbReference type="EMBL" id="CAH1100078.1"/>
    </source>
</evidence>
<comment type="catalytic activity">
    <reaction evidence="9">
        <text>2'-deoxyinosine + phosphate = 2-deoxy-alpha-D-ribose 1-phosphate + hypoxanthine</text>
        <dbReference type="Rhea" id="RHEA:27750"/>
        <dbReference type="ChEBI" id="CHEBI:17368"/>
        <dbReference type="ChEBI" id="CHEBI:28997"/>
        <dbReference type="ChEBI" id="CHEBI:43474"/>
        <dbReference type="ChEBI" id="CHEBI:57259"/>
        <dbReference type="EC" id="2.4.2.1"/>
    </reaction>
</comment>
<gene>
    <name evidence="14" type="ORF">PSYICH_LOCUS1630</name>
</gene>